<protein>
    <recommendedName>
        <fullName evidence="4">DUF3617 family protein</fullName>
    </recommendedName>
</protein>
<feature type="chain" id="PRO_5032854136" description="DUF3617 family protein" evidence="1">
    <location>
        <begin position="25"/>
        <end position="146"/>
    </location>
</feature>
<dbReference type="EMBL" id="JACIVI010000006">
    <property type="protein sequence ID" value="MBB1163111.1"/>
    <property type="molecule type" value="Genomic_DNA"/>
</dbReference>
<dbReference type="Proteomes" id="UP000586093">
    <property type="component" value="Unassembled WGS sequence"/>
</dbReference>
<name>A0A839HUC8_9BURK</name>
<gene>
    <name evidence="2" type="ORF">H4F90_14150</name>
</gene>
<feature type="signal peptide" evidence="1">
    <location>
        <begin position="1"/>
        <end position="24"/>
    </location>
</feature>
<keyword evidence="3" id="KW-1185">Reference proteome</keyword>
<proteinExistence type="predicted"/>
<evidence type="ECO:0008006" key="4">
    <source>
        <dbReference type="Google" id="ProtNLM"/>
    </source>
</evidence>
<keyword evidence="1" id="KW-0732">Signal</keyword>
<dbReference type="RefSeq" id="WP_182665709.1">
    <property type="nucleotide sequence ID" value="NZ_JACIVI010000006.1"/>
</dbReference>
<dbReference type="AlphaFoldDB" id="A0A839HUC8"/>
<evidence type="ECO:0000256" key="1">
    <source>
        <dbReference type="SAM" id="SignalP"/>
    </source>
</evidence>
<evidence type="ECO:0000313" key="2">
    <source>
        <dbReference type="EMBL" id="MBB1163111.1"/>
    </source>
</evidence>
<organism evidence="2 3">
    <name type="scientific">Aquariibacter albus</name>
    <dbReference type="NCBI Taxonomy" id="2759899"/>
    <lineage>
        <taxon>Bacteria</taxon>
        <taxon>Pseudomonadati</taxon>
        <taxon>Pseudomonadota</taxon>
        <taxon>Betaproteobacteria</taxon>
        <taxon>Burkholderiales</taxon>
        <taxon>Sphaerotilaceae</taxon>
        <taxon>Aquariibacter</taxon>
    </lineage>
</organism>
<accession>A0A839HUC8</accession>
<comment type="caution">
    <text evidence="2">The sequence shown here is derived from an EMBL/GenBank/DDBJ whole genome shotgun (WGS) entry which is preliminary data.</text>
</comment>
<evidence type="ECO:0000313" key="3">
    <source>
        <dbReference type="Proteomes" id="UP000586093"/>
    </source>
</evidence>
<sequence length="146" mass="15840">MPSVAPLRLGLLALASLAAGLAFALPADRIEAPSLTGVWRWTDPGQCREVYEYRPDGLGFILSGEERTEMRYAMGPLDAATGFHTLQVTVLKDHGGMDCTGSRQNDSGREIKMYLKFKPEGDQHIVCVTPSLDACFGPLGRSPSSR</sequence>
<reference evidence="2 3" key="1">
    <citation type="submission" date="2020-08" db="EMBL/GenBank/DDBJ databases">
        <title>Aquariorum lacteus gen. nov., sp. nov., a new member of the family Comamonadaceae, isolated from freshwater aquarium.</title>
        <authorList>
            <person name="Chun S.-J."/>
        </authorList>
    </citation>
    <scope>NUCLEOTIDE SEQUENCE [LARGE SCALE GENOMIC DNA]</scope>
    <source>
        <strain evidence="2 3">SJAQ100</strain>
    </source>
</reference>